<keyword evidence="4" id="KW-1185">Reference proteome</keyword>
<dbReference type="InterPro" id="IPR015915">
    <property type="entry name" value="Kelch-typ_b-propeller"/>
</dbReference>
<name>A0A829YHJ7_9GAMM</name>
<gene>
    <name evidence="3" type="ORF">GCM10011487_40260</name>
</gene>
<organism evidence="3 4">
    <name type="scientific">Steroidobacter agaridevorans</name>
    <dbReference type="NCBI Taxonomy" id="2695856"/>
    <lineage>
        <taxon>Bacteria</taxon>
        <taxon>Pseudomonadati</taxon>
        <taxon>Pseudomonadota</taxon>
        <taxon>Gammaproteobacteria</taxon>
        <taxon>Steroidobacterales</taxon>
        <taxon>Steroidobacteraceae</taxon>
        <taxon>Steroidobacter</taxon>
    </lineage>
</organism>
<dbReference type="EMBL" id="BLJN01000004">
    <property type="protein sequence ID" value="GFE82026.1"/>
    <property type="molecule type" value="Genomic_DNA"/>
</dbReference>
<reference evidence="4" key="1">
    <citation type="submission" date="2020-01" db="EMBL/GenBank/DDBJ databases">
        <title>'Steroidobacter agaridevorans' sp. nov., agar-degrading bacteria isolated from rhizosphere soils.</title>
        <authorList>
            <person name="Ikenaga M."/>
            <person name="Kataoka M."/>
            <person name="Murouchi A."/>
            <person name="Katsuragi S."/>
            <person name="Sakai M."/>
        </authorList>
    </citation>
    <scope>NUCLEOTIDE SEQUENCE [LARGE SCALE GENOMIC DNA]</scope>
    <source>
        <strain evidence="4">YU21-B</strain>
    </source>
</reference>
<evidence type="ECO:0000313" key="4">
    <source>
        <dbReference type="Proteomes" id="UP000445000"/>
    </source>
</evidence>
<keyword evidence="2" id="KW-0677">Repeat</keyword>
<sequence>MVLTWGDQTSTVEHQIDFAGFGDERTVSLDAESTRTISVHRANSWRGFLNEGAWRWRDGAGLLAKDGGLYLLGGWNSERDPTLNSEVWFTSDAQHWRQLTAAAPWPGRHGAGWLVHGDRLYVIAGDLFSDVWSSRDGVSWRLHTAHAPFGPRYTPNAASDGERIFVYGGQSWISDPTCATGPLCGAIGYNDVWLAAPGNRADAVGGRWTRVLPTAPWGARGLVHGAAFFKGRIYVVGGGLKAVLPTTWPLAETVAEFSDVWSSADGVNWRLEAENLGIPPRTHFALLATEHGCYLANGSVTTQPNTSSEVFFASDCVHYAEIRGGSPLPVRHASSLAYFNGSIVVLGGHGSTAGTVVWQYFPDVPGEAS</sequence>
<comment type="caution">
    <text evidence="3">The sequence shown here is derived from an EMBL/GenBank/DDBJ whole genome shotgun (WGS) entry which is preliminary data.</text>
</comment>
<proteinExistence type="predicted"/>
<evidence type="ECO:0008006" key="5">
    <source>
        <dbReference type="Google" id="ProtNLM"/>
    </source>
</evidence>
<dbReference type="SUPFAM" id="SSF117281">
    <property type="entry name" value="Kelch motif"/>
    <property type="match status" value="2"/>
</dbReference>
<evidence type="ECO:0000256" key="1">
    <source>
        <dbReference type="ARBA" id="ARBA00022441"/>
    </source>
</evidence>
<dbReference type="PANTHER" id="PTHR24412">
    <property type="entry name" value="KELCH PROTEIN"/>
    <property type="match status" value="1"/>
</dbReference>
<evidence type="ECO:0000313" key="3">
    <source>
        <dbReference type="EMBL" id="GFE82026.1"/>
    </source>
</evidence>
<protein>
    <recommendedName>
        <fullName evidence="5">Galactose oxidase</fullName>
    </recommendedName>
</protein>
<accession>A0A829YHJ7</accession>
<keyword evidence="1" id="KW-0880">Kelch repeat</keyword>
<dbReference type="Gene3D" id="2.120.10.80">
    <property type="entry name" value="Kelch-type beta propeller"/>
    <property type="match status" value="1"/>
</dbReference>
<evidence type="ECO:0000256" key="2">
    <source>
        <dbReference type="ARBA" id="ARBA00022737"/>
    </source>
</evidence>
<dbReference type="Proteomes" id="UP000445000">
    <property type="component" value="Unassembled WGS sequence"/>
</dbReference>
<dbReference type="PANTHER" id="PTHR24412:SF489">
    <property type="entry name" value="RING FINGER DOMAIN AND KELCH REPEAT-CONTAINING PROTEIN DDB_G0271372"/>
    <property type="match status" value="1"/>
</dbReference>
<dbReference type="AlphaFoldDB" id="A0A829YHJ7"/>